<accession>A0ABD0LGL4</accession>
<gene>
    <name evidence="1" type="ORF">BaRGS_00010518</name>
</gene>
<dbReference type="EMBL" id="JACVVK020000052">
    <property type="protein sequence ID" value="KAK7498258.1"/>
    <property type="molecule type" value="Genomic_DNA"/>
</dbReference>
<evidence type="ECO:0000313" key="1">
    <source>
        <dbReference type="EMBL" id="KAK7498258.1"/>
    </source>
</evidence>
<dbReference type="Proteomes" id="UP001519460">
    <property type="component" value="Unassembled WGS sequence"/>
</dbReference>
<name>A0ABD0LGL4_9CAEN</name>
<reference evidence="1 2" key="1">
    <citation type="journal article" date="2023" name="Sci. Data">
        <title>Genome assembly of the Korean intertidal mud-creeper Batillaria attramentaria.</title>
        <authorList>
            <person name="Patra A.K."/>
            <person name="Ho P.T."/>
            <person name="Jun S."/>
            <person name="Lee S.J."/>
            <person name="Kim Y."/>
            <person name="Won Y.J."/>
        </authorList>
    </citation>
    <scope>NUCLEOTIDE SEQUENCE [LARGE SCALE GENOMIC DNA]</scope>
    <source>
        <strain evidence="1">Wonlab-2016</strain>
    </source>
</reference>
<evidence type="ECO:0000313" key="2">
    <source>
        <dbReference type="Proteomes" id="UP001519460"/>
    </source>
</evidence>
<protein>
    <submittedName>
        <fullName evidence="1">Uncharacterized protein</fullName>
    </submittedName>
</protein>
<sequence>MLTEPPLVTAKLTRRRAGRTDTITNTIVTFQLFSTYVTTKRILCPSLLSRTDFTRQTQSRQGNGWSRSIMVSRLRLIFVFSIERFYSSAASHCLRTDMCASPPSEIHVAIKHVTPENLPNGNFAASAS</sequence>
<comment type="caution">
    <text evidence="1">The sequence shown here is derived from an EMBL/GenBank/DDBJ whole genome shotgun (WGS) entry which is preliminary data.</text>
</comment>
<organism evidence="1 2">
    <name type="scientific">Batillaria attramentaria</name>
    <dbReference type="NCBI Taxonomy" id="370345"/>
    <lineage>
        <taxon>Eukaryota</taxon>
        <taxon>Metazoa</taxon>
        <taxon>Spiralia</taxon>
        <taxon>Lophotrochozoa</taxon>
        <taxon>Mollusca</taxon>
        <taxon>Gastropoda</taxon>
        <taxon>Caenogastropoda</taxon>
        <taxon>Sorbeoconcha</taxon>
        <taxon>Cerithioidea</taxon>
        <taxon>Batillariidae</taxon>
        <taxon>Batillaria</taxon>
    </lineage>
</organism>
<proteinExistence type="predicted"/>
<dbReference type="AlphaFoldDB" id="A0ABD0LGL4"/>
<keyword evidence="2" id="KW-1185">Reference proteome</keyword>